<evidence type="ECO:0000313" key="10">
    <source>
        <dbReference type="EMBL" id="EKU48180.1"/>
    </source>
</evidence>
<dbReference type="Gene3D" id="3.30.70.100">
    <property type="match status" value="1"/>
</dbReference>
<reference evidence="10 11" key="1">
    <citation type="journal article" date="2013" name="Genome Announc.">
        <title>Genome Sequence of Staphylococcus massiliensis Strain S46, Isolated from the Surface of Healthy Human Skin.</title>
        <authorList>
            <person name="Srivastav R."/>
            <person name="Singh A."/>
            <person name="Jangir P.K."/>
            <person name="Kumari C."/>
            <person name="Muduli S."/>
            <person name="Sharma R."/>
        </authorList>
    </citation>
    <scope>NUCLEOTIDE SEQUENCE [LARGE SCALE GENOMIC DNA]</scope>
    <source>
        <strain evidence="10 11">S46</strain>
    </source>
</reference>
<dbReference type="SUPFAM" id="SSF82689">
    <property type="entry name" value="Mechanosensitive channel protein MscS (YggB), C-terminal domain"/>
    <property type="match status" value="1"/>
</dbReference>
<dbReference type="SUPFAM" id="SSF82861">
    <property type="entry name" value="Mechanosensitive channel protein MscS (YggB), transmembrane region"/>
    <property type="match status" value="1"/>
</dbReference>
<comment type="similarity">
    <text evidence="2">Belongs to the MscS (TC 1.A.23) family.</text>
</comment>
<dbReference type="Proteomes" id="UP000009885">
    <property type="component" value="Unassembled WGS sequence"/>
</dbReference>
<evidence type="ECO:0000256" key="7">
    <source>
        <dbReference type="SAM" id="Phobius"/>
    </source>
</evidence>
<accession>K9B319</accession>
<keyword evidence="5 7" id="KW-1133">Transmembrane helix</keyword>
<dbReference type="InterPro" id="IPR010920">
    <property type="entry name" value="LSM_dom_sf"/>
</dbReference>
<dbReference type="EMBL" id="AMSQ01000007">
    <property type="protein sequence ID" value="EKU48180.1"/>
    <property type="molecule type" value="Genomic_DNA"/>
</dbReference>
<dbReference type="Pfam" id="PF00924">
    <property type="entry name" value="MS_channel_2nd"/>
    <property type="match status" value="1"/>
</dbReference>
<evidence type="ECO:0000259" key="9">
    <source>
        <dbReference type="Pfam" id="PF21088"/>
    </source>
</evidence>
<name>K9B319_9STAP</name>
<feature type="transmembrane region" description="Helical" evidence="7">
    <location>
        <begin position="29"/>
        <end position="51"/>
    </location>
</feature>
<protein>
    <submittedName>
        <fullName evidence="10">Transporter, small conductance mechanosensitive ion channel (MscS) family protein</fullName>
    </submittedName>
</protein>
<dbReference type="GO" id="GO:0008381">
    <property type="term" value="F:mechanosensitive monoatomic ion channel activity"/>
    <property type="evidence" value="ECO:0007669"/>
    <property type="project" value="InterPro"/>
</dbReference>
<dbReference type="SUPFAM" id="SSF50182">
    <property type="entry name" value="Sm-like ribonucleoproteins"/>
    <property type="match status" value="1"/>
</dbReference>
<evidence type="ECO:0000256" key="5">
    <source>
        <dbReference type="ARBA" id="ARBA00022989"/>
    </source>
</evidence>
<dbReference type="InterPro" id="IPR006685">
    <property type="entry name" value="MscS_channel_2nd"/>
</dbReference>
<feature type="transmembrane region" description="Helical" evidence="7">
    <location>
        <begin position="72"/>
        <end position="96"/>
    </location>
</feature>
<dbReference type="Gene3D" id="1.10.287.1260">
    <property type="match status" value="1"/>
</dbReference>
<evidence type="ECO:0000256" key="6">
    <source>
        <dbReference type="ARBA" id="ARBA00023136"/>
    </source>
</evidence>
<keyword evidence="11" id="KW-1185">Reference proteome</keyword>
<dbReference type="eggNOG" id="COG0668">
    <property type="taxonomic scope" value="Bacteria"/>
</dbReference>
<feature type="domain" description="Mechanosensitive ion channel MscS" evidence="8">
    <location>
        <begin position="120"/>
        <end position="189"/>
    </location>
</feature>
<dbReference type="InterPro" id="IPR011066">
    <property type="entry name" value="MscS_channel_C_sf"/>
</dbReference>
<organism evidence="10 11">
    <name type="scientific">Staphylococcus massiliensis S46</name>
    <dbReference type="NCBI Taxonomy" id="1229783"/>
    <lineage>
        <taxon>Bacteria</taxon>
        <taxon>Bacillati</taxon>
        <taxon>Bacillota</taxon>
        <taxon>Bacilli</taxon>
        <taxon>Bacillales</taxon>
        <taxon>Staphylococcaceae</taxon>
        <taxon>Staphylococcus</taxon>
    </lineage>
</organism>
<dbReference type="GO" id="GO:0005886">
    <property type="term" value="C:plasma membrane"/>
    <property type="evidence" value="ECO:0007669"/>
    <property type="project" value="UniProtKB-SubCell"/>
</dbReference>
<evidence type="ECO:0000313" key="11">
    <source>
        <dbReference type="Proteomes" id="UP000009885"/>
    </source>
</evidence>
<evidence type="ECO:0000256" key="2">
    <source>
        <dbReference type="ARBA" id="ARBA00008017"/>
    </source>
</evidence>
<proteinExistence type="inferred from homology"/>
<feature type="domain" description="Mechanosensitive ion channel transmembrane helices 2/3" evidence="9">
    <location>
        <begin position="82"/>
        <end position="119"/>
    </location>
</feature>
<keyword evidence="3" id="KW-1003">Cell membrane</keyword>
<feature type="transmembrane region" description="Helical" evidence="7">
    <location>
        <begin position="102"/>
        <end position="122"/>
    </location>
</feature>
<dbReference type="FunFam" id="1.10.287.1260:FF:000005">
    <property type="entry name" value="Mechanosensitive ion channel family protein"/>
    <property type="match status" value="1"/>
</dbReference>
<evidence type="ECO:0000259" key="8">
    <source>
        <dbReference type="Pfam" id="PF00924"/>
    </source>
</evidence>
<dbReference type="AlphaFoldDB" id="K9B319"/>
<evidence type="ECO:0000256" key="3">
    <source>
        <dbReference type="ARBA" id="ARBA00022475"/>
    </source>
</evidence>
<sequence>MVKQIENIFKGLIEPLTKPETYEQLITKLIIIAIYIIVAFILTRIVNKVIAQFFKMNKRNKNYARAKRSETLITLVQNVVGYIIWFITITTILGKFGVSVEGILAGAGVVGLAIGFGAQTLVKDIITGFFIIFENQFDVGDYVKINTSGATVAEGFIKSIGLRSTRLTTFSGELVILPNGTINEVVNYSVSNNTSVVEMPFSAEEDITKVETLLSEFLPKMRKEHDVFTKDPIVLGVERVTSLEIVIKITAETIPGEGFAGARILRREIKEFFQREGIKPSTPAYVSYDPNRPTHNA</sequence>
<keyword evidence="4 7" id="KW-0812">Transmembrane</keyword>
<comment type="caution">
    <text evidence="10">The sequence shown here is derived from an EMBL/GenBank/DDBJ whole genome shotgun (WGS) entry which is preliminary data.</text>
</comment>
<dbReference type="PANTHER" id="PTHR30460:SF0">
    <property type="entry name" value="MODERATE CONDUCTANCE MECHANOSENSITIVE CHANNEL YBIO"/>
    <property type="match status" value="1"/>
</dbReference>
<dbReference type="Gene3D" id="2.30.30.60">
    <property type="match status" value="1"/>
</dbReference>
<keyword evidence="6 7" id="KW-0472">Membrane</keyword>
<dbReference type="InterPro" id="IPR045276">
    <property type="entry name" value="YbiO_bact"/>
</dbReference>
<dbReference type="PATRIC" id="fig|1229783.3.peg.1155"/>
<evidence type="ECO:0000256" key="4">
    <source>
        <dbReference type="ARBA" id="ARBA00022692"/>
    </source>
</evidence>
<dbReference type="InterPro" id="IPR023408">
    <property type="entry name" value="MscS_beta-dom_sf"/>
</dbReference>
<comment type="subcellular location">
    <subcellularLocation>
        <location evidence="1">Cell membrane</location>
        <topology evidence="1">Multi-pass membrane protein</topology>
    </subcellularLocation>
</comment>
<dbReference type="InterPro" id="IPR049142">
    <property type="entry name" value="MS_channel_1st"/>
</dbReference>
<gene>
    <name evidence="10" type="ORF">C273_05722</name>
</gene>
<dbReference type="PANTHER" id="PTHR30460">
    <property type="entry name" value="MODERATE CONDUCTANCE MECHANOSENSITIVE CHANNEL YBIO"/>
    <property type="match status" value="1"/>
</dbReference>
<dbReference type="Pfam" id="PF21088">
    <property type="entry name" value="MS_channel_1st"/>
    <property type="match status" value="1"/>
</dbReference>
<evidence type="ECO:0000256" key="1">
    <source>
        <dbReference type="ARBA" id="ARBA00004651"/>
    </source>
</evidence>
<dbReference type="OrthoDB" id="9809206at2"/>
<dbReference type="InterPro" id="IPR011014">
    <property type="entry name" value="MscS_channel_TM-2"/>
</dbReference>
<dbReference type="STRING" id="1229783.C273_05722"/>